<keyword evidence="1" id="KW-0411">Iron-sulfur</keyword>
<comment type="caution">
    <text evidence="3">The sequence shown here is derived from an EMBL/GenBank/DDBJ whole genome shotgun (WGS) entry which is preliminary data.</text>
</comment>
<dbReference type="PROSITE" id="PS51379">
    <property type="entry name" value="4FE4S_FER_2"/>
    <property type="match status" value="1"/>
</dbReference>
<dbReference type="InterPro" id="IPR017896">
    <property type="entry name" value="4Fe4S_Fe-S-bd"/>
</dbReference>
<proteinExistence type="predicted"/>
<organism evidence="3">
    <name type="scientific">marine sediment metagenome</name>
    <dbReference type="NCBI Taxonomy" id="412755"/>
    <lineage>
        <taxon>unclassified sequences</taxon>
        <taxon>metagenomes</taxon>
        <taxon>ecological metagenomes</taxon>
    </lineage>
</organism>
<dbReference type="SUPFAM" id="SSF48371">
    <property type="entry name" value="ARM repeat"/>
    <property type="match status" value="1"/>
</dbReference>
<gene>
    <name evidence="3" type="ORF">S01H1_03829</name>
</gene>
<dbReference type="InterPro" id="IPR017900">
    <property type="entry name" value="4Fe4S_Fe_S_CS"/>
</dbReference>
<dbReference type="PANTHER" id="PTHR30002:SF4">
    <property type="entry name" value="EPOXYQUEUOSINE REDUCTASE"/>
    <property type="match status" value="1"/>
</dbReference>
<dbReference type="SMART" id="SM00567">
    <property type="entry name" value="EZ_HEAT"/>
    <property type="match status" value="2"/>
</dbReference>
<keyword evidence="1" id="KW-0479">Metal-binding</keyword>
<name>X0TWA2_9ZZZZ</name>
<keyword evidence="1" id="KW-0408">Iron</keyword>
<dbReference type="InterPro" id="IPR004155">
    <property type="entry name" value="PBS_lyase_HEAT"/>
</dbReference>
<dbReference type="InterPro" id="IPR016024">
    <property type="entry name" value="ARM-type_fold"/>
</dbReference>
<feature type="non-terminal residue" evidence="3">
    <location>
        <position position="340"/>
    </location>
</feature>
<dbReference type="Pfam" id="PF13484">
    <property type="entry name" value="Fer4_16"/>
    <property type="match status" value="1"/>
</dbReference>
<dbReference type="SUPFAM" id="SSF54862">
    <property type="entry name" value="4Fe-4S ferredoxins"/>
    <property type="match status" value="1"/>
</dbReference>
<evidence type="ECO:0000256" key="1">
    <source>
        <dbReference type="ARBA" id="ARBA00022485"/>
    </source>
</evidence>
<dbReference type="EMBL" id="BARS01002052">
    <property type="protein sequence ID" value="GAF80410.1"/>
    <property type="molecule type" value="Genomic_DNA"/>
</dbReference>
<protein>
    <recommendedName>
        <fullName evidence="2">4Fe-4S ferredoxin-type domain-containing protein</fullName>
    </recommendedName>
</protein>
<dbReference type="Pfam" id="PF13646">
    <property type="entry name" value="HEAT_2"/>
    <property type="match status" value="1"/>
</dbReference>
<dbReference type="PROSITE" id="PS00198">
    <property type="entry name" value="4FE4S_FER_1"/>
    <property type="match status" value="1"/>
</dbReference>
<dbReference type="PANTHER" id="PTHR30002">
    <property type="entry name" value="EPOXYQUEUOSINE REDUCTASE"/>
    <property type="match status" value="1"/>
</dbReference>
<evidence type="ECO:0000259" key="2">
    <source>
        <dbReference type="PROSITE" id="PS51379"/>
    </source>
</evidence>
<feature type="domain" description="4Fe-4S ferredoxin-type" evidence="2">
    <location>
        <begin position="155"/>
        <end position="183"/>
    </location>
</feature>
<dbReference type="GO" id="GO:0008616">
    <property type="term" value="P:tRNA queuosine(34) biosynthetic process"/>
    <property type="evidence" value="ECO:0007669"/>
    <property type="project" value="InterPro"/>
</dbReference>
<dbReference type="AlphaFoldDB" id="X0TWA2"/>
<evidence type="ECO:0000313" key="3">
    <source>
        <dbReference type="EMBL" id="GAF80410.1"/>
    </source>
</evidence>
<dbReference type="Gene3D" id="3.30.70.20">
    <property type="match status" value="1"/>
</dbReference>
<reference evidence="3" key="1">
    <citation type="journal article" date="2014" name="Front. Microbiol.">
        <title>High frequency of phylogenetically diverse reductive dehalogenase-homologous genes in deep subseafloor sedimentary metagenomes.</title>
        <authorList>
            <person name="Kawai M."/>
            <person name="Futagami T."/>
            <person name="Toyoda A."/>
            <person name="Takaki Y."/>
            <person name="Nishi S."/>
            <person name="Hori S."/>
            <person name="Arai W."/>
            <person name="Tsubouchi T."/>
            <person name="Morono Y."/>
            <person name="Uchiyama I."/>
            <person name="Ito T."/>
            <person name="Fujiyama A."/>
            <person name="Inagaki F."/>
            <person name="Takami H."/>
        </authorList>
    </citation>
    <scope>NUCLEOTIDE SEQUENCE</scope>
    <source>
        <strain evidence="3">Expedition CK06-06</strain>
    </source>
</reference>
<dbReference type="GO" id="GO:0051539">
    <property type="term" value="F:4 iron, 4 sulfur cluster binding"/>
    <property type="evidence" value="ECO:0007669"/>
    <property type="project" value="UniProtKB-KW"/>
</dbReference>
<dbReference type="GO" id="GO:0052693">
    <property type="term" value="F:epoxyqueuosine reductase activity"/>
    <property type="evidence" value="ECO:0007669"/>
    <property type="project" value="TreeGrafter"/>
</dbReference>
<dbReference type="InterPro" id="IPR011989">
    <property type="entry name" value="ARM-like"/>
</dbReference>
<sequence length="340" mass="37582">MSFAAELKEYALKHGVDLIGITSAETFAVDGLDKPLVDPRAYLENAKSVVMYGFYFGSPLPEPSRPDRPLGRLSPGMGAFYAMHEHCYGVIMEHLNERGYNAVKRGREEKIALKPLAVKAGIGVYGKNSLVYAEGFGSWIYLECVITDAPLEAEERPYKLSDCGDCTACMEACPTKAIKEPYEVVPSLCIAQWLDGVPIARQFREEVGNRLTGCEICQEICPKNQGLTPRRHYPIEIEKKSDSPELIPLLLGDENYYKTVLPSFVLEMDISTLRRNVALAIGNIGEPIAVPALVKSLSYSESEVRSYAAWALGRIGGKKARDALARLLNSEIDSEVQKEI</sequence>
<keyword evidence="1" id="KW-0004">4Fe-4S</keyword>
<dbReference type="Gene3D" id="1.25.10.10">
    <property type="entry name" value="Leucine-rich Repeat Variant"/>
    <property type="match status" value="1"/>
</dbReference>
<accession>X0TWA2</accession>
<dbReference type="InterPro" id="IPR004453">
    <property type="entry name" value="QueG"/>
</dbReference>